<proteinExistence type="predicted"/>
<evidence type="ECO:0000256" key="1">
    <source>
        <dbReference type="SAM" id="Phobius"/>
    </source>
</evidence>
<feature type="transmembrane region" description="Helical" evidence="1">
    <location>
        <begin position="104"/>
        <end position="127"/>
    </location>
</feature>
<feature type="transmembrane region" description="Helical" evidence="1">
    <location>
        <begin position="43"/>
        <end position="65"/>
    </location>
</feature>
<sequence length="144" mass="15738">MSAGRAGWACVSALVPSTWPVLFLNTMLCVASALCVMVRSKTLLWFGAIGIGFGVSSSFPAAITLPAEEGIVLTPKMMTCIQLFASAGEMLCPFLFGIAFQFKYFFLFGGLIFCWQVAVFIMLLVAWMHLTHRLAAIADLICRR</sequence>
<protein>
    <submittedName>
        <fullName evidence="2">Uncharacterized protein</fullName>
    </submittedName>
</protein>
<dbReference type="EMBL" id="HBHX01023188">
    <property type="protein sequence ID" value="CAE0112216.1"/>
    <property type="molecule type" value="Transcribed_RNA"/>
</dbReference>
<gene>
    <name evidence="2" type="ORF">HERI1096_LOCUS12876</name>
</gene>
<feature type="transmembrane region" description="Helical" evidence="1">
    <location>
        <begin position="77"/>
        <end position="98"/>
    </location>
</feature>
<keyword evidence="1" id="KW-1133">Transmembrane helix</keyword>
<reference evidence="2" key="1">
    <citation type="submission" date="2021-01" db="EMBL/GenBank/DDBJ databases">
        <authorList>
            <person name="Corre E."/>
            <person name="Pelletier E."/>
            <person name="Niang G."/>
            <person name="Scheremetjew M."/>
            <person name="Finn R."/>
            <person name="Kale V."/>
            <person name="Holt S."/>
            <person name="Cochrane G."/>
            <person name="Meng A."/>
            <person name="Brown T."/>
            <person name="Cohen L."/>
        </authorList>
    </citation>
    <scope>NUCLEOTIDE SEQUENCE</scope>
    <source>
        <strain evidence="2">CCMP281</strain>
    </source>
</reference>
<name>A0A7S3AQU9_9EUKA</name>
<organism evidence="2">
    <name type="scientific">Haptolina ericina</name>
    <dbReference type="NCBI Taxonomy" id="156174"/>
    <lineage>
        <taxon>Eukaryota</taxon>
        <taxon>Haptista</taxon>
        <taxon>Haptophyta</taxon>
        <taxon>Prymnesiophyceae</taxon>
        <taxon>Prymnesiales</taxon>
        <taxon>Prymnesiaceae</taxon>
        <taxon>Haptolina</taxon>
    </lineage>
</organism>
<accession>A0A7S3AQU9</accession>
<evidence type="ECO:0000313" key="2">
    <source>
        <dbReference type="EMBL" id="CAE0112216.1"/>
    </source>
</evidence>
<keyword evidence="1" id="KW-0812">Transmembrane</keyword>
<keyword evidence="1" id="KW-0472">Membrane</keyword>
<dbReference type="AlphaFoldDB" id="A0A7S3AQU9"/>